<dbReference type="EMBL" id="FNNJ01000006">
    <property type="protein sequence ID" value="SDX52106.1"/>
    <property type="molecule type" value="Genomic_DNA"/>
</dbReference>
<dbReference type="AlphaFoldDB" id="A0A1H3CDB0"/>
<dbReference type="InterPro" id="IPR016181">
    <property type="entry name" value="Acyl_CoA_acyltransferase"/>
</dbReference>
<keyword evidence="2" id="KW-0808">Transferase</keyword>
<dbReference type="Proteomes" id="UP000199595">
    <property type="component" value="Unassembled WGS sequence"/>
</dbReference>
<organism evidence="2 3">
    <name type="scientific">Lutibacter oricola</name>
    <dbReference type="NCBI Taxonomy" id="762486"/>
    <lineage>
        <taxon>Bacteria</taxon>
        <taxon>Pseudomonadati</taxon>
        <taxon>Bacteroidota</taxon>
        <taxon>Flavobacteriia</taxon>
        <taxon>Flavobacteriales</taxon>
        <taxon>Flavobacteriaceae</taxon>
        <taxon>Lutibacter</taxon>
    </lineage>
</organism>
<dbReference type="STRING" id="762486.SAMN05444411_106132"/>
<gene>
    <name evidence="2" type="ORF">SAMN05444411_106132</name>
</gene>
<dbReference type="PANTHER" id="PTHR43305:SF1">
    <property type="entry name" value="FAMILY N-ACETYLTRANSFERASE, PUTATIVE (AFU_ORTHOLOGUE AFUA_2G01380)-RELATED"/>
    <property type="match status" value="1"/>
</dbReference>
<dbReference type="SUPFAM" id="SSF55729">
    <property type="entry name" value="Acyl-CoA N-acyltransferases (Nat)"/>
    <property type="match status" value="1"/>
</dbReference>
<dbReference type="Pfam" id="PF00583">
    <property type="entry name" value="Acetyltransf_1"/>
    <property type="match status" value="1"/>
</dbReference>
<dbReference type="Gene3D" id="3.40.630.30">
    <property type="match status" value="1"/>
</dbReference>
<name>A0A1H3CDB0_9FLAO</name>
<dbReference type="InterPro" id="IPR000182">
    <property type="entry name" value="GNAT_dom"/>
</dbReference>
<evidence type="ECO:0000259" key="1">
    <source>
        <dbReference type="PROSITE" id="PS51186"/>
    </source>
</evidence>
<reference evidence="2 3" key="1">
    <citation type="submission" date="2016-10" db="EMBL/GenBank/DDBJ databases">
        <authorList>
            <person name="de Groot N.N."/>
        </authorList>
    </citation>
    <scope>NUCLEOTIDE SEQUENCE [LARGE SCALE GENOMIC DNA]</scope>
    <source>
        <strain evidence="2 3">DSM 24956</strain>
    </source>
</reference>
<dbReference type="RefSeq" id="WP_090123767.1">
    <property type="nucleotide sequence ID" value="NZ_FNNJ01000006.1"/>
</dbReference>
<dbReference type="OrthoDB" id="5419426at2"/>
<proteinExistence type="predicted"/>
<evidence type="ECO:0000313" key="2">
    <source>
        <dbReference type="EMBL" id="SDX52106.1"/>
    </source>
</evidence>
<dbReference type="InterPro" id="IPR052777">
    <property type="entry name" value="Acetyltransferase_Enz"/>
</dbReference>
<sequence length="165" mass="18747">MTLSDFTIREIQQKDNPKIATAIREVLIEFGVPKVGTAYADKILDTLFEAYNCDAATYFVIERNGEIYGGAGIKQLDNFEGNICELQKMYFKNEARGIGLGSKMMDICLQKAKDFGFEKCYLETLPYMEDARKLYRKVGFNSLNAPMGDTGHFSCNLWMLKDLQC</sequence>
<keyword evidence="3" id="KW-1185">Reference proteome</keyword>
<accession>A0A1H3CDB0</accession>
<feature type="domain" description="N-acetyltransferase" evidence="1">
    <location>
        <begin position="6"/>
        <end position="164"/>
    </location>
</feature>
<dbReference type="PANTHER" id="PTHR43305">
    <property type="entry name" value="FAMILY N-ACETYLTRANSFERASE, PUTATIVE (AFU_ORTHOLOGUE AFUA_2G01380)-RELATED"/>
    <property type="match status" value="1"/>
</dbReference>
<evidence type="ECO:0000313" key="3">
    <source>
        <dbReference type="Proteomes" id="UP000199595"/>
    </source>
</evidence>
<dbReference type="GO" id="GO:0016747">
    <property type="term" value="F:acyltransferase activity, transferring groups other than amino-acyl groups"/>
    <property type="evidence" value="ECO:0007669"/>
    <property type="project" value="InterPro"/>
</dbReference>
<dbReference type="CDD" id="cd04301">
    <property type="entry name" value="NAT_SF"/>
    <property type="match status" value="1"/>
</dbReference>
<dbReference type="PROSITE" id="PS51186">
    <property type="entry name" value="GNAT"/>
    <property type="match status" value="1"/>
</dbReference>
<protein>
    <submittedName>
        <fullName evidence="2">Putative acetyltransferase</fullName>
    </submittedName>
</protein>